<name>A0A060Y2X3_ONCMY</name>
<keyword evidence="6" id="KW-0862">Zinc</keyword>
<keyword evidence="3" id="KW-0645">Protease</keyword>
<dbReference type="PaxDb" id="8022-A0A060Y2X3"/>
<protein>
    <recommendedName>
        <fullName evidence="8">Peptidase M1 leukotriene A4 hydrolase/aminopeptidase C-terminal domain-containing protein</fullName>
    </recommendedName>
</protein>
<dbReference type="InterPro" id="IPR033577">
    <property type="entry name" value="AOPep"/>
</dbReference>
<evidence type="ECO:0000259" key="8">
    <source>
        <dbReference type="SMART" id="SM01263"/>
    </source>
</evidence>
<reference evidence="9" key="1">
    <citation type="journal article" date="2014" name="Nat. Commun.">
        <title>The rainbow trout genome provides novel insights into evolution after whole-genome duplication in vertebrates.</title>
        <authorList>
            <person name="Berthelot C."/>
            <person name="Brunet F."/>
            <person name="Chalopin D."/>
            <person name="Juanchich A."/>
            <person name="Bernard M."/>
            <person name="Noel B."/>
            <person name="Bento P."/>
            <person name="Da Silva C."/>
            <person name="Labadie K."/>
            <person name="Alberti A."/>
            <person name="Aury J.M."/>
            <person name="Louis A."/>
            <person name="Dehais P."/>
            <person name="Bardou P."/>
            <person name="Montfort J."/>
            <person name="Klopp C."/>
            <person name="Cabau C."/>
            <person name="Gaspin C."/>
            <person name="Thorgaard G.H."/>
            <person name="Boussaha M."/>
            <person name="Quillet E."/>
            <person name="Guyomard R."/>
            <person name="Galiana D."/>
            <person name="Bobe J."/>
            <person name="Volff J.N."/>
            <person name="Genet C."/>
            <person name="Wincker P."/>
            <person name="Jaillon O."/>
            <person name="Roest Crollius H."/>
            <person name="Guiguen Y."/>
        </authorList>
    </citation>
    <scope>NUCLEOTIDE SEQUENCE [LARGE SCALE GENOMIC DNA]</scope>
</reference>
<dbReference type="GO" id="GO:0006508">
    <property type="term" value="P:proteolysis"/>
    <property type="evidence" value="ECO:0007669"/>
    <property type="project" value="UniProtKB-KW"/>
</dbReference>
<dbReference type="Proteomes" id="UP000193380">
    <property type="component" value="Unassembled WGS sequence"/>
</dbReference>
<evidence type="ECO:0000256" key="1">
    <source>
        <dbReference type="ARBA" id="ARBA00001947"/>
    </source>
</evidence>
<dbReference type="InterPro" id="IPR038502">
    <property type="entry name" value="M1_LTA-4_hydro/amino_C_sf"/>
</dbReference>
<evidence type="ECO:0000256" key="6">
    <source>
        <dbReference type="ARBA" id="ARBA00022833"/>
    </source>
</evidence>
<reference evidence="9" key="2">
    <citation type="submission" date="2014-03" db="EMBL/GenBank/DDBJ databases">
        <authorList>
            <person name="Genoscope - CEA"/>
        </authorList>
    </citation>
    <scope>NUCLEOTIDE SEQUENCE</scope>
</reference>
<evidence type="ECO:0000256" key="2">
    <source>
        <dbReference type="ARBA" id="ARBA00010136"/>
    </source>
</evidence>
<comment type="similarity">
    <text evidence="2">Belongs to the peptidase M1 family.</text>
</comment>
<evidence type="ECO:0000313" key="10">
    <source>
        <dbReference type="Proteomes" id="UP000193380"/>
    </source>
</evidence>
<dbReference type="Pfam" id="PF09127">
    <property type="entry name" value="Leuk-A4-hydro_C"/>
    <property type="match status" value="1"/>
</dbReference>
<dbReference type="InterPro" id="IPR016024">
    <property type="entry name" value="ARM-type_fold"/>
</dbReference>
<feature type="domain" description="Peptidase M1 leukotriene A4 hydrolase/aminopeptidase C-terminal" evidence="8">
    <location>
        <begin position="4"/>
        <end position="101"/>
    </location>
</feature>
<gene>
    <name evidence="9" type="ORF">GSONMT00051939001</name>
</gene>
<dbReference type="PANTHER" id="PTHR46627:SF1">
    <property type="entry name" value="AMINOPEPTIDASE O"/>
    <property type="match status" value="1"/>
</dbReference>
<dbReference type="InterPro" id="IPR015211">
    <property type="entry name" value="Peptidase_M1_C"/>
</dbReference>
<dbReference type="PANTHER" id="PTHR46627">
    <property type="entry name" value="AMINOPEPTIDASE O"/>
    <property type="match status" value="1"/>
</dbReference>
<proteinExistence type="inferred from homology"/>
<evidence type="ECO:0000256" key="4">
    <source>
        <dbReference type="ARBA" id="ARBA00022723"/>
    </source>
</evidence>
<dbReference type="GO" id="GO:0008270">
    <property type="term" value="F:zinc ion binding"/>
    <property type="evidence" value="ECO:0007669"/>
    <property type="project" value="InterPro"/>
</dbReference>
<dbReference type="SMART" id="SM01263">
    <property type="entry name" value="Leuk-A4-hydro_C"/>
    <property type="match status" value="1"/>
</dbReference>
<dbReference type="EMBL" id="FR906237">
    <property type="protein sequence ID" value="CDQ83714.1"/>
    <property type="molecule type" value="Genomic_DNA"/>
</dbReference>
<dbReference type="SUPFAM" id="SSF48371">
    <property type="entry name" value="ARM repeat"/>
    <property type="match status" value="1"/>
</dbReference>
<sequence>MYESECVTVARFLSCVSRDVWVALPICVFQVRHRWCELVVKHKYAQAYGDVEHFLIHDQAMGVYLYGELMIQEDSRQQALARRCLSLVQNEMDQSARRMVL</sequence>
<dbReference type="STRING" id="8022.A0A060Y2X3"/>
<keyword evidence="7" id="KW-0482">Metalloprotease</keyword>
<organism evidence="9 10">
    <name type="scientific">Oncorhynchus mykiss</name>
    <name type="common">Rainbow trout</name>
    <name type="synonym">Salmo gairdneri</name>
    <dbReference type="NCBI Taxonomy" id="8022"/>
    <lineage>
        <taxon>Eukaryota</taxon>
        <taxon>Metazoa</taxon>
        <taxon>Chordata</taxon>
        <taxon>Craniata</taxon>
        <taxon>Vertebrata</taxon>
        <taxon>Euteleostomi</taxon>
        <taxon>Actinopterygii</taxon>
        <taxon>Neopterygii</taxon>
        <taxon>Teleostei</taxon>
        <taxon>Protacanthopterygii</taxon>
        <taxon>Salmoniformes</taxon>
        <taxon>Salmonidae</taxon>
        <taxon>Salmoninae</taxon>
        <taxon>Oncorhynchus</taxon>
    </lineage>
</organism>
<dbReference type="GO" id="GO:0070006">
    <property type="term" value="F:metalloaminopeptidase activity"/>
    <property type="evidence" value="ECO:0007669"/>
    <property type="project" value="InterPro"/>
</dbReference>
<dbReference type="Gene3D" id="1.25.40.320">
    <property type="entry name" value="Peptidase M1, leukotriene A4 hydrolase/aminopeptidase C-terminal domain"/>
    <property type="match status" value="1"/>
</dbReference>
<dbReference type="AlphaFoldDB" id="A0A060Y2X3"/>
<evidence type="ECO:0000256" key="3">
    <source>
        <dbReference type="ARBA" id="ARBA00022670"/>
    </source>
</evidence>
<keyword evidence="5" id="KW-0378">Hydrolase</keyword>
<keyword evidence="4" id="KW-0479">Metal-binding</keyword>
<accession>A0A060Y2X3</accession>
<comment type="cofactor">
    <cofactor evidence="1">
        <name>Zn(2+)</name>
        <dbReference type="ChEBI" id="CHEBI:29105"/>
    </cofactor>
</comment>
<dbReference type="GO" id="GO:0005730">
    <property type="term" value="C:nucleolus"/>
    <property type="evidence" value="ECO:0007669"/>
    <property type="project" value="InterPro"/>
</dbReference>
<evidence type="ECO:0000256" key="7">
    <source>
        <dbReference type="ARBA" id="ARBA00023049"/>
    </source>
</evidence>
<evidence type="ECO:0000313" key="9">
    <source>
        <dbReference type="EMBL" id="CDQ83714.1"/>
    </source>
</evidence>
<evidence type="ECO:0000256" key="5">
    <source>
        <dbReference type="ARBA" id="ARBA00022801"/>
    </source>
</evidence>